<sequence length="88" mass="10219">MAPDSFPRLASPQRSTQISRLYHSNQALVSTVCTACSGEWGPRSLNRPLLSLTPGLLAHDQYSRLVFDVWFRKTLHFYRHYRERLSIL</sequence>
<gene>
    <name evidence="1" type="ORF">MDCFG202_LOCUS328668</name>
</gene>
<protein>
    <submittedName>
        <fullName evidence="1">Uncharacterized protein</fullName>
    </submittedName>
</protein>
<accession>A0A9N8RG64</accession>
<proteinExistence type="predicted"/>
<name>A0A9N8RG64_GIBZA</name>
<evidence type="ECO:0000313" key="1">
    <source>
        <dbReference type="EMBL" id="CAG1990395.1"/>
    </source>
</evidence>
<reference evidence="1" key="1">
    <citation type="submission" date="2021-03" db="EMBL/GenBank/DDBJ databases">
        <authorList>
            <person name="Alouane T."/>
            <person name="Langin T."/>
            <person name="Bonhomme L."/>
        </authorList>
    </citation>
    <scope>NUCLEOTIDE SEQUENCE</scope>
    <source>
        <strain evidence="1">MDC_Fg202</strain>
    </source>
</reference>
<dbReference type="Proteomes" id="UP000746612">
    <property type="component" value="Unassembled WGS sequence"/>
</dbReference>
<comment type="caution">
    <text evidence="1">The sequence shown here is derived from an EMBL/GenBank/DDBJ whole genome shotgun (WGS) entry which is preliminary data.</text>
</comment>
<dbReference type="EMBL" id="CAJPIJ010000147">
    <property type="protein sequence ID" value="CAG1990395.1"/>
    <property type="molecule type" value="Genomic_DNA"/>
</dbReference>
<evidence type="ECO:0000313" key="2">
    <source>
        <dbReference type="Proteomes" id="UP000746612"/>
    </source>
</evidence>
<feature type="non-terminal residue" evidence="1">
    <location>
        <position position="88"/>
    </location>
</feature>
<organism evidence="1 2">
    <name type="scientific">Gibberella zeae</name>
    <name type="common">Wheat head blight fungus</name>
    <name type="synonym">Fusarium graminearum</name>
    <dbReference type="NCBI Taxonomy" id="5518"/>
    <lineage>
        <taxon>Eukaryota</taxon>
        <taxon>Fungi</taxon>
        <taxon>Dikarya</taxon>
        <taxon>Ascomycota</taxon>
        <taxon>Pezizomycotina</taxon>
        <taxon>Sordariomycetes</taxon>
        <taxon>Hypocreomycetidae</taxon>
        <taxon>Hypocreales</taxon>
        <taxon>Nectriaceae</taxon>
        <taxon>Fusarium</taxon>
    </lineage>
</organism>
<dbReference type="AlphaFoldDB" id="A0A9N8RG64"/>